<feature type="domain" description="RCK N-terminal" evidence="7">
    <location>
        <begin position="1"/>
        <end position="122"/>
    </location>
</feature>
<organism evidence="9 10">
    <name type="scientific">Zeimonas arvi</name>
    <dbReference type="NCBI Taxonomy" id="2498847"/>
    <lineage>
        <taxon>Bacteria</taxon>
        <taxon>Pseudomonadati</taxon>
        <taxon>Pseudomonadota</taxon>
        <taxon>Betaproteobacteria</taxon>
        <taxon>Burkholderiales</taxon>
        <taxon>Burkholderiaceae</taxon>
        <taxon>Zeimonas</taxon>
    </lineage>
</organism>
<reference evidence="9 10" key="1">
    <citation type="submission" date="2019-06" db="EMBL/GenBank/DDBJ databases">
        <title>Quisquiliibacterium sp. nov., isolated from a maize field.</title>
        <authorList>
            <person name="Lin S.-Y."/>
            <person name="Tsai C.-F."/>
            <person name="Young C.-C."/>
        </authorList>
    </citation>
    <scope>NUCLEOTIDE SEQUENCE [LARGE SCALE GENOMIC DNA]</scope>
    <source>
        <strain evidence="9 10">CC-CFT501</strain>
    </source>
</reference>
<keyword evidence="4" id="KW-0630">Potassium</keyword>
<evidence type="ECO:0000313" key="10">
    <source>
        <dbReference type="Proteomes" id="UP000321548"/>
    </source>
</evidence>
<evidence type="ECO:0000256" key="4">
    <source>
        <dbReference type="ARBA" id="ARBA00022958"/>
    </source>
</evidence>
<dbReference type="PROSITE" id="PS51201">
    <property type="entry name" value="RCK_N"/>
    <property type="match status" value="2"/>
</dbReference>
<evidence type="ECO:0000259" key="8">
    <source>
        <dbReference type="PROSITE" id="PS51202"/>
    </source>
</evidence>
<keyword evidence="6" id="KW-0406">Ion transport</keyword>
<dbReference type="Pfam" id="PF02254">
    <property type="entry name" value="TrkA_N"/>
    <property type="match status" value="2"/>
</dbReference>
<dbReference type="PANTHER" id="PTHR43833:SF5">
    <property type="entry name" value="TRK SYSTEM POTASSIUM UPTAKE PROTEIN TRKA"/>
    <property type="match status" value="1"/>
</dbReference>
<dbReference type="Gene3D" id="3.40.50.720">
    <property type="entry name" value="NAD(P)-binding Rossmann-like Domain"/>
    <property type="match status" value="2"/>
</dbReference>
<dbReference type="SUPFAM" id="SSF51735">
    <property type="entry name" value="NAD(P)-binding Rossmann-fold domains"/>
    <property type="match status" value="2"/>
</dbReference>
<dbReference type="EMBL" id="VDUY01000005">
    <property type="protein sequence ID" value="TXL64693.1"/>
    <property type="molecule type" value="Genomic_DNA"/>
</dbReference>
<keyword evidence="2" id="KW-0813">Transport</keyword>
<dbReference type="GO" id="GO:0005886">
    <property type="term" value="C:plasma membrane"/>
    <property type="evidence" value="ECO:0007669"/>
    <property type="project" value="InterPro"/>
</dbReference>
<dbReference type="AlphaFoldDB" id="A0A5C8NU55"/>
<gene>
    <name evidence="9" type="primary">trkA</name>
    <name evidence="9" type="ORF">FHP08_13180</name>
</gene>
<sequence>MKIVILGAGRVGASVAESLVSERNDITVVDTDVAQLKQLQDRLDLRTVAGNGTHPPVLEQAGIEDADMLIATAARDETNLVACQIAARMFNVPTRIARIRAPEFQAHPEITGEGGFYVDHLICPEQTVTDYVRKLIQFPEALQVLEFADGRASLIAVRAYAGGPLVSHPISNLRTRHPNVDMRVVAMFRGDRSIRPEGSTMIEPGDEVFLLAPSEHIRIALSDLRRMDKPVRRVMIAGGGNIGLRLARKLGSDYQVKVVETSRTRCNYLVTQLPASTLVLNGDSTDEDLLSDEGVAEMDLFIAVTSDDENNIMSCMLAKRMGARRTIALINRQAYADLVEGNRIDIAIVPSQTTIGQLLAHVRRGDVVAVHSLRRGAAEALEAVAHGDPKSSKVVGRRIEEIDLPRGATIGAIVRPTAGGALPGRRGERGAAPAEVIMAHHDTVIESGDHVIVFVENRRMIPKVEKLFQVSVGFF</sequence>
<dbReference type="FunFam" id="3.40.50.720:FF:000042">
    <property type="entry name" value="Trk system potassium transporter TrkA"/>
    <property type="match status" value="1"/>
</dbReference>
<dbReference type="PANTHER" id="PTHR43833">
    <property type="entry name" value="POTASSIUM CHANNEL PROTEIN 2-RELATED-RELATED"/>
    <property type="match status" value="1"/>
</dbReference>
<keyword evidence="10" id="KW-1185">Reference proteome</keyword>
<dbReference type="Proteomes" id="UP000321548">
    <property type="component" value="Unassembled WGS sequence"/>
</dbReference>
<evidence type="ECO:0000256" key="6">
    <source>
        <dbReference type="ARBA" id="ARBA00023065"/>
    </source>
</evidence>
<dbReference type="InterPro" id="IPR006037">
    <property type="entry name" value="RCK_C"/>
</dbReference>
<dbReference type="NCBIfam" id="NF007032">
    <property type="entry name" value="PRK09496.1-4"/>
    <property type="match status" value="1"/>
</dbReference>
<dbReference type="NCBIfam" id="NF007031">
    <property type="entry name" value="PRK09496.1-2"/>
    <property type="match status" value="1"/>
</dbReference>
<dbReference type="OrthoDB" id="9775180at2"/>
<evidence type="ECO:0000256" key="1">
    <source>
        <dbReference type="ARBA" id="ARBA00017378"/>
    </source>
</evidence>
<feature type="domain" description="RCK C-terminal" evidence="8">
    <location>
        <begin position="142"/>
        <end position="227"/>
    </location>
</feature>
<evidence type="ECO:0000313" key="9">
    <source>
        <dbReference type="EMBL" id="TXL64693.1"/>
    </source>
</evidence>
<evidence type="ECO:0000256" key="3">
    <source>
        <dbReference type="ARBA" id="ARBA00022538"/>
    </source>
</evidence>
<dbReference type="NCBIfam" id="NF007039">
    <property type="entry name" value="PRK09496.3-2"/>
    <property type="match status" value="1"/>
</dbReference>
<comment type="caution">
    <text evidence="9">The sequence shown here is derived from an EMBL/GenBank/DDBJ whole genome shotgun (WGS) entry which is preliminary data.</text>
</comment>
<dbReference type="RefSeq" id="WP_147704942.1">
    <property type="nucleotide sequence ID" value="NZ_VDUY01000005.1"/>
</dbReference>
<dbReference type="InterPro" id="IPR006036">
    <property type="entry name" value="K_uptake_TrkA"/>
</dbReference>
<dbReference type="Gene3D" id="3.30.70.1450">
    <property type="entry name" value="Regulator of K+ conductance, C-terminal domain"/>
    <property type="match status" value="2"/>
</dbReference>
<dbReference type="PRINTS" id="PR00335">
    <property type="entry name" value="KUPTAKETRKA"/>
</dbReference>
<evidence type="ECO:0000259" key="7">
    <source>
        <dbReference type="PROSITE" id="PS51201"/>
    </source>
</evidence>
<dbReference type="NCBIfam" id="NF007030">
    <property type="entry name" value="PRK09496.1-1"/>
    <property type="match status" value="1"/>
</dbReference>
<dbReference type="InterPro" id="IPR036721">
    <property type="entry name" value="RCK_C_sf"/>
</dbReference>
<keyword evidence="5" id="KW-0520">NAD</keyword>
<keyword evidence="3" id="KW-0633">Potassium transport</keyword>
<dbReference type="InterPro" id="IPR003148">
    <property type="entry name" value="RCK_N"/>
</dbReference>
<dbReference type="PROSITE" id="PS51202">
    <property type="entry name" value="RCK_C"/>
    <property type="match status" value="2"/>
</dbReference>
<evidence type="ECO:0000256" key="2">
    <source>
        <dbReference type="ARBA" id="ARBA00022448"/>
    </source>
</evidence>
<protein>
    <recommendedName>
        <fullName evidence="1">Trk system potassium uptake protein TrkA</fullName>
    </recommendedName>
</protein>
<evidence type="ECO:0000256" key="5">
    <source>
        <dbReference type="ARBA" id="ARBA00023027"/>
    </source>
</evidence>
<proteinExistence type="predicted"/>
<accession>A0A5C8NU55</accession>
<dbReference type="FunFam" id="3.30.70.1450:FF:000001">
    <property type="entry name" value="Trk system potassium transporter TrkA"/>
    <property type="match status" value="1"/>
</dbReference>
<dbReference type="InterPro" id="IPR036291">
    <property type="entry name" value="NAD(P)-bd_dom_sf"/>
</dbReference>
<dbReference type="InterPro" id="IPR050721">
    <property type="entry name" value="Trk_Ktr_HKT_K-transport"/>
</dbReference>
<name>A0A5C8NU55_9BURK</name>
<dbReference type="SUPFAM" id="SSF116726">
    <property type="entry name" value="TrkA C-terminal domain-like"/>
    <property type="match status" value="2"/>
</dbReference>
<dbReference type="Pfam" id="PF02080">
    <property type="entry name" value="TrkA_C"/>
    <property type="match status" value="2"/>
</dbReference>
<feature type="domain" description="RCK N-terminal" evidence="7">
    <location>
        <begin position="231"/>
        <end position="348"/>
    </location>
</feature>
<dbReference type="GO" id="GO:0015079">
    <property type="term" value="F:potassium ion transmembrane transporter activity"/>
    <property type="evidence" value="ECO:0007669"/>
    <property type="project" value="InterPro"/>
</dbReference>
<feature type="domain" description="RCK C-terminal" evidence="8">
    <location>
        <begin position="368"/>
        <end position="470"/>
    </location>
</feature>